<evidence type="ECO:0008006" key="2">
    <source>
        <dbReference type="Google" id="ProtNLM"/>
    </source>
</evidence>
<organism evidence="1">
    <name type="scientific">Pseudomonas phage Touem01</name>
    <dbReference type="NCBI Taxonomy" id="3138548"/>
    <lineage>
        <taxon>Viruses</taxon>
    </lineage>
</organism>
<protein>
    <recommendedName>
        <fullName evidence="2">O-spanin</fullName>
    </recommendedName>
</protein>
<dbReference type="PROSITE" id="PS51257">
    <property type="entry name" value="PROKAR_LIPOPROTEIN"/>
    <property type="match status" value="1"/>
</dbReference>
<gene>
    <name evidence="1" type="ORF">Touem01_00084</name>
</gene>
<reference evidence="1" key="1">
    <citation type="journal article" date="2024" name="J. Gen. Virol.">
        <title>Novel phages of Pseudomonas syringae unveil numerous potential auxiliary metabolic genes.</title>
        <authorList>
            <person name="Feltin C."/>
            <person name="Garneau J.R."/>
            <person name="Morris C.E."/>
            <person name="Berard A."/>
            <person name="Torres-Barcelo C."/>
        </authorList>
    </citation>
    <scope>NUCLEOTIDE SEQUENCE</scope>
</reference>
<sequence>MRILALAIALMLGGCTTTTYKVDVTADKVPLDKAVAQKCDPVPATPPRGSSFGAVYEFGNKMVGLYGECALRDKAKADWIKAQGH</sequence>
<dbReference type="EMBL" id="PP179325">
    <property type="protein sequence ID" value="XAI70613.1"/>
    <property type="molecule type" value="Genomic_DNA"/>
</dbReference>
<accession>A0AAU6W230</accession>
<evidence type="ECO:0000313" key="1">
    <source>
        <dbReference type="EMBL" id="XAI70613.1"/>
    </source>
</evidence>
<name>A0AAU6W230_9VIRU</name>
<proteinExistence type="predicted"/>